<evidence type="ECO:0000259" key="3">
    <source>
        <dbReference type="PROSITE" id="PS51831"/>
    </source>
</evidence>
<dbReference type="AlphaFoldDB" id="A0A1V5T2P7"/>
<dbReference type="NCBIfam" id="NF002327">
    <property type="entry name" value="PRK01286.1-2"/>
    <property type="match status" value="1"/>
</dbReference>
<proteinExistence type="inferred from homology"/>
<evidence type="ECO:0000256" key="2">
    <source>
        <dbReference type="HAMAP-Rule" id="MF_01212"/>
    </source>
</evidence>
<dbReference type="NCBIfam" id="TIGR01353">
    <property type="entry name" value="dGTP_triPase"/>
    <property type="match status" value="1"/>
</dbReference>
<evidence type="ECO:0000256" key="1">
    <source>
        <dbReference type="ARBA" id="ARBA00022801"/>
    </source>
</evidence>
<dbReference type="PANTHER" id="PTHR35795:SF1">
    <property type="entry name" value="BIS(5'-NUCLEOSYL)-TETRAPHOSPHATASE, SYMMETRICAL"/>
    <property type="match status" value="1"/>
</dbReference>
<dbReference type="CDD" id="cd00077">
    <property type="entry name" value="HDc"/>
    <property type="match status" value="1"/>
</dbReference>
<gene>
    <name evidence="4" type="primary">dgt</name>
    <name evidence="4" type="ORF">BWY41_00473</name>
</gene>
<comment type="similarity">
    <text evidence="2">Belongs to the dGTPase family. Type 2 subfamily.</text>
</comment>
<dbReference type="InterPro" id="IPR051094">
    <property type="entry name" value="Diverse_Catalytic_Enzymes"/>
</dbReference>
<feature type="domain" description="HD" evidence="3">
    <location>
        <begin position="78"/>
        <end position="200"/>
    </location>
</feature>
<dbReference type="InterPro" id="IPR026875">
    <property type="entry name" value="PHydrolase_assoc_dom"/>
</dbReference>
<keyword evidence="1 2" id="KW-0378">Hydrolase</keyword>
<dbReference type="InterPro" id="IPR006674">
    <property type="entry name" value="HD_domain"/>
</dbReference>
<dbReference type="SMART" id="SM00471">
    <property type="entry name" value="HDc"/>
    <property type="match status" value="1"/>
</dbReference>
<dbReference type="InterPro" id="IPR006261">
    <property type="entry name" value="dGTPase"/>
</dbReference>
<dbReference type="EMBL" id="MWBQ01000028">
    <property type="protein sequence ID" value="OQA60894.1"/>
    <property type="molecule type" value="Genomic_DNA"/>
</dbReference>
<evidence type="ECO:0000313" key="4">
    <source>
        <dbReference type="EMBL" id="OQA60894.1"/>
    </source>
</evidence>
<reference evidence="4" key="1">
    <citation type="submission" date="2017-02" db="EMBL/GenBank/DDBJ databases">
        <title>Delving into the versatile metabolic prowess of the omnipresent phylum Bacteroidetes.</title>
        <authorList>
            <person name="Nobu M.K."/>
            <person name="Mei R."/>
            <person name="Narihiro T."/>
            <person name="Kuroda K."/>
            <person name="Liu W.-T."/>
        </authorList>
    </citation>
    <scope>NUCLEOTIDE SEQUENCE</scope>
    <source>
        <strain evidence="4">ADurb.Bin276</strain>
    </source>
</reference>
<organism evidence="4">
    <name type="scientific">Candidatus Atribacter allofermentans</name>
    <dbReference type="NCBI Taxonomy" id="1852833"/>
    <lineage>
        <taxon>Bacteria</taxon>
        <taxon>Pseudomonadati</taxon>
        <taxon>Atribacterota</taxon>
        <taxon>Atribacteria</taxon>
        <taxon>Atribacterales</taxon>
        <taxon>Atribacteraceae</taxon>
        <taxon>Atribacter</taxon>
    </lineage>
</organism>
<dbReference type="InterPro" id="IPR003607">
    <property type="entry name" value="HD/PDEase_dom"/>
</dbReference>
<dbReference type="GO" id="GO:0016793">
    <property type="term" value="F:triphosphoric monoester hydrolase activity"/>
    <property type="evidence" value="ECO:0007669"/>
    <property type="project" value="InterPro"/>
</dbReference>
<accession>A0A1V5T2P7</accession>
<name>A0A1V5T2P7_9BACT</name>
<dbReference type="Proteomes" id="UP000485569">
    <property type="component" value="Unassembled WGS sequence"/>
</dbReference>
<comment type="caution">
    <text evidence="4">The sequence shown here is derived from an EMBL/GenBank/DDBJ whole genome shotgun (WGS) entry which is preliminary data.</text>
</comment>
<dbReference type="Pfam" id="PF13286">
    <property type="entry name" value="HD_assoc"/>
    <property type="match status" value="1"/>
</dbReference>
<dbReference type="Pfam" id="PF01966">
    <property type="entry name" value="HD"/>
    <property type="match status" value="1"/>
</dbReference>
<sequence length="355" mass="41740">MEIATIKRFWENWEAQTLSPLATLSTKSRGREHPEEECELRNCFQRDRDRIIHSKSFRRLKHKSQVFLSPEGDHYRTRLTHTLEVSQISRTIARGLRLNEDLTEAISLGHDLGHTPFGHAGEEALREIHPGGFKHNEQSLRVVEFIERDGKGLNLTWEVRDGILRHSKTRDLNMEKVSKENLPQTLEGQVVRWSDMIAYVNHDIDDAIRAGVITQDDLPQDCLEVLGKSHRERINRMVKDVILNSVEKSPVTMSIPVRNATQELRKFLFDTVYFGEYQQLEREKAKRLIKELYQFFLENLDIFEKEYRVNFYHQDTDIIVCDFISGMTDRYAMAIYRKYFIPFSWPQEGMGKEIN</sequence>
<dbReference type="HAMAP" id="MF_01212">
    <property type="entry name" value="dGTPase_type2"/>
    <property type="match status" value="1"/>
</dbReference>
<dbReference type="InterPro" id="IPR023023">
    <property type="entry name" value="dNTPase_2"/>
</dbReference>
<dbReference type="SUPFAM" id="SSF109604">
    <property type="entry name" value="HD-domain/PDEase-like"/>
    <property type="match status" value="1"/>
</dbReference>
<protein>
    <recommendedName>
        <fullName evidence="2">Deoxyguanosinetriphosphate triphosphohydrolase-like protein</fullName>
    </recommendedName>
</protein>
<dbReference type="PANTHER" id="PTHR35795">
    <property type="entry name" value="SLR1885 PROTEIN"/>
    <property type="match status" value="1"/>
</dbReference>
<dbReference type="PROSITE" id="PS51831">
    <property type="entry name" value="HD"/>
    <property type="match status" value="1"/>
</dbReference>
<dbReference type="Gene3D" id="1.10.3210.10">
    <property type="entry name" value="Hypothetical protein af1432"/>
    <property type="match status" value="1"/>
</dbReference>